<dbReference type="GeneID" id="25903209"/>
<gene>
    <name evidence="1" type="ORF">SARC_02705</name>
</gene>
<evidence type="ECO:0000313" key="2">
    <source>
        <dbReference type="Proteomes" id="UP000054560"/>
    </source>
</evidence>
<dbReference type="AlphaFoldDB" id="A0A0L0G803"/>
<dbReference type="EMBL" id="KQ241720">
    <property type="protein sequence ID" value="KNC85115.1"/>
    <property type="molecule type" value="Genomic_DNA"/>
</dbReference>
<dbReference type="Proteomes" id="UP000054560">
    <property type="component" value="Unassembled WGS sequence"/>
</dbReference>
<accession>A0A0L0G803</accession>
<dbReference type="RefSeq" id="XP_014159017.1">
    <property type="nucleotide sequence ID" value="XM_014303542.1"/>
</dbReference>
<protein>
    <submittedName>
        <fullName evidence="1">Uncharacterized protein</fullName>
    </submittedName>
</protein>
<name>A0A0L0G803_9EUKA</name>
<evidence type="ECO:0000313" key="1">
    <source>
        <dbReference type="EMBL" id="KNC85115.1"/>
    </source>
</evidence>
<reference evidence="1 2" key="1">
    <citation type="submission" date="2011-02" db="EMBL/GenBank/DDBJ databases">
        <title>The Genome Sequence of Sphaeroforma arctica JP610.</title>
        <authorList>
            <consortium name="The Broad Institute Genome Sequencing Platform"/>
            <person name="Russ C."/>
            <person name="Cuomo C."/>
            <person name="Young S.K."/>
            <person name="Zeng Q."/>
            <person name="Gargeya S."/>
            <person name="Alvarado L."/>
            <person name="Berlin A."/>
            <person name="Chapman S.B."/>
            <person name="Chen Z."/>
            <person name="Freedman E."/>
            <person name="Gellesch M."/>
            <person name="Goldberg J."/>
            <person name="Griggs A."/>
            <person name="Gujja S."/>
            <person name="Heilman E."/>
            <person name="Heiman D."/>
            <person name="Howarth C."/>
            <person name="Mehta T."/>
            <person name="Neiman D."/>
            <person name="Pearson M."/>
            <person name="Roberts A."/>
            <person name="Saif S."/>
            <person name="Shea T."/>
            <person name="Shenoy N."/>
            <person name="Sisk P."/>
            <person name="Stolte C."/>
            <person name="Sykes S."/>
            <person name="White J."/>
            <person name="Yandava C."/>
            <person name="Burger G."/>
            <person name="Gray M.W."/>
            <person name="Holland P.W.H."/>
            <person name="King N."/>
            <person name="Lang F.B.F."/>
            <person name="Roger A.J."/>
            <person name="Ruiz-Trillo I."/>
            <person name="Haas B."/>
            <person name="Nusbaum C."/>
            <person name="Birren B."/>
        </authorList>
    </citation>
    <scope>NUCLEOTIDE SEQUENCE [LARGE SCALE GENOMIC DNA]</scope>
    <source>
        <strain evidence="1 2">JP610</strain>
    </source>
</reference>
<keyword evidence="2" id="KW-1185">Reference proteome</keyword>
<organism evidence="1 2">
    <name type="scientific">Sphaeroforma arctica JP610</name>
    <dbReference type="NCBI Taxonomy" id="667725"/>
    <lineage>
        <taxon>Eukaryota</taxon>
        <taxon>Ichthyosporea</taxon>
        <taxon>Ichthyophonida</taxon>
        <taxon>Sphaeroforma</taxon>
    </lineage>
</organism>
<proteinExistence type="predicted"/>
<sequence length="75" mass="7917">MSRIAHLAVPTSKLAFKEFPTPALLKALTPKSADHTGDTSTHLLGRVKTAAVTTISTALTVDHTQLKALHAVFVA</sequence>